<dbReference type="Pfam" id="PF08548">
    <property type="entry name" value="Peptidase_M10_C"/>
    <property type="match status" value="1"/>
</dbReference>
<dbReference type="InterPro" id="IPR011049">
    <property type="entry name" value="Serralysin-like_metalloprot_C"/>
</dbReference>
<dbReference type="GO" id="GO:0008237">
    <property type="term" value="F:metallopeptidase activity"/>
    <property type="evidence" value="ECO:0007669"/>
    <property type="project" value="InterPro"/>
</dbReference>
<evidence type="ECO:0000256" key="2">
    <source>
        <dbReference type="ARBA" id="ARBA00004370"/>
    </source>
</evidence>
<dbReference type="InterPro" id="IPR006026">
    <property type="entry name" value="Peptidase_Metallo"/>
</dbReference>
<gene>
    <name evidence="11" type="ordered locus">RHECIAT_CH0000808</name>
</gene>
<evidence type="ECO:0000256" key="4">
    <source>
        <dbReference type="ARBA" id="ARBA00009490"/>
    </source>
</evidence>
<sequence>MTDLITPLKIVDTTGDNKVDGLLDLYAWDGTITYAFPTTSTFYDYGPEKNDSFSSISSQQQSLALYFMEQSYGSAANDGFSVEGFTNANFEVGSAGTATVRFAQSSLPDTAWAYLPGADGRGGDVWFGTGYAGTEDDLRFPGFGNYAGHTLAHELGHALGLKHAHEAGDFNGIVVPNAYDSLEYTIMTYRTYVGDNADGLEYEHDGAPQTFMMLDIAALQEMYGADYTTNSGDTVYRWNPNEGITYVDGVAAITPDANRIFATIWDGGGIDTYDLSAYTTALSIDLRAGGYSVFSRGQLADLGGGPNNGYARGNIFNALLYDGNVASLIENVQAGSGNDKIVGNEANNTLWGNDGDDSLYGGIGNDTLIGGADSDWMVGGAGDDLYVVDDNFDSVIESANQGTDTVQTALSIHTLGNNVETLTYTGSASFTGTGNALANTITGGAGNDTLNGGAGADTLIGGAGDDAYIVDNAADIVTEAADEGVDTVRATSANYTLGANLENLTYIGTAAFTGTGNDLANTIRGAAGADTLDGKAGADILIGGAGNDTYVVDDVGDVVTEGLNEGTDLIKTTLSSYTLTINANVENLTYTGFASFTGTGNALANTITGGAGNDTLDGGTGNDTLAGGAGNDTYLVDSTGDLINEAVSAGTDEIRTALAAYSIAAVVNVENLTYTGSANFTGTGNALANVISGGAGNDTLNGGTGADSLIGGEGDDTYIVDNVGDVVTEAADEGTDTVRTTLASYTLGADVENLTYIGIGTVAFVGTGNDLDNTILGGAGADTLDGKAGADSLIGGAGNDTYIVDDVGDVVTEGLNAGTDLIKTALSSYTLGNNVENLQYTGSASFTGTGNALLNTITGGAGNDTLDGGIGNDTLNGGGGNDTLIGGAGSDTMSGGMGDDIYVVDIATDVVIENVNEGTDTVQTALAGYTLGNNVENLTYTGSASFTGTGNALANTITGGAFNDTLNGGAGADTLIGGVGDDTYIVDNAADVVTEAADEGVDTVRTTLTSYTLGSDVENLAYIGTLAFVGAGNDLDNMITGGAAADTLSGGFGNDVLNGGGGADTLIGGAGNDTYIVDHAGDIVTEAASAGTDTVRTTLAAYTLAANVENLTYIGTAAFAGAGNSLDNTITGGAAADKLMGAGGNDTLIGGGGADTMLGGIGDDIYVVDIAADLVIENVNEGTDTVQTALVGYTLGNNVENLTYTGFANFSGTGNALANTITGGAGNDTLNGGAGADTLIGGAGSDTYIVDDAGDIVTEAADAGSDTVRTNLASYTLTANVENLSFAGTGTFAGTGNNLDNTITGGAATDTLSGGAGNDMLDGGAGADSLIGGLGDDTYVVDNAGDTVTEAADEGSDTVRTALANYTLGSDVENLTYTGAAAFTGTGNSLANTITGGAGADTLDGKAGADILIGGAGNDTYIVDDVGDVVTEGLNAGTDLIKTVLSSYTLGNNVENLLYTGSASFTGTGNALVNTITGGAGNDTLDGGAGNDTLDGGAGDDIYVVDSASDVIKDSAGTDEIRTALAAYSIAALANVENLTYTGSANFTGTGNALANMITGGAGNDMLNGGAGADSLIGGAGNDTYIVDHAGDLVIEAADAGIDTVRTTLASYTLGSDVEHLTYIGTTAFAGTGNDLDNTITGGAAADTLSGGAGNDVLNGGGGADTLIGGAGDDTYIVDNAGGIVTEAADEGIDTVRTNLSAYTLGVNVENLTYIGTAAFVGIGNSLDNTITSGAAADTLSGGDGNDTLNGGAGADRLIGGAGDDTYVVDNVGDIVTEAADAGTDTVHTALASYTLGSNVENLTYTGSGNFSGAGNALANTITGGAGNDMLNGGAGADSLIGGAGNDTYIVDHAGDIVTEAADAGTDTVRTNLASYTLTGNVENLNFAGTGAFAGTGNNLDNTITGGAATDTLSGGAGNDMLDGGAGADSLIGGLGDDTYVVDNAGDTVTEAADEGSDTVRTALANYTLGSDVENLTYTGAAAFTGTGNSLANTITGGAGADTLDGKAGADILIGGAGNDTYIVDDVGDVVTEGLNAGTDLIKTVLSSYTLGNNVENLLYTGSASFTGTGNALVNTITGGAGNDTLDGGAGNDTLDGGAGDDIYVVDSASDVIKDSAGTDEIRTALAAYSIAALANVENLTYTGSANFTGTGNALANMITGGAGNDMLNGGAGADSLIGGAGNDTYIVDHAGDLVIEAADAGIDTVRTTLASYTLGSDVEHLTYIGTTAFAGTGNDLDNTITGGAAADTLSGGAGNDTLNGGAGADHMIGGAGDDTYIVDHAGDVVTEAASAGTDTVRTTLASYTLGSDVEHLTFLGTAAFAGTGNSLDNTIMGGAAADTLSGGAGNDTLNGGAGADRLIGGTGDDTYIVDNAGDIVTEAADAGTDTVHTALASYTLGSNVENLTYTGSGNFSGAGNALANTITGGAGNDVLNGGAGADTLIGGAGSDTYIVDHAGDIVTEAAGAGTDTVRTTLASYALGSNVENLTFIGTGAFVGIGNALNNVIVGGSGPNTLMGGAGNDILTGGAAIDVFIFSPNWGHDTITNFVATGSANDVISIDDSIFADWESLFAATEQSGNDTIITADADNTITLTNVALSSLHSWDFFFA</sequence>
<evidence type="ECO:0000313" key="12">
    <source>
        <dbReference type="Proteomes" id="UP000008817"/>
    </source>
</evidence>
<keyword evidence="5" id="KW-0964">Secreted</keyword>
<proteinExistence type="inferred from homology"/>
<dbReference type="PANTHER" id="PTHR38340">
    <property type="entry name" value="S-LAYER PROTEIN"/>
    <property type="match status" value="1"/>
</dbReference>
<comment type="subcellular location">
    <subcellularLocation>
        <location evidence="2">Membrane</location>
    </subcellularLocation>
    <subcellularLocation>
        <location evidence="3">Secreted</location>
    </subcellularLocation>
</comment>
<protein>
    <submittedName>
        <fullName evidence="11">Putative rhizobiocin/RTX toxin and hemolysin-type calcium binding protein</fullName>
    </submittedName>
</protein>
<dbReference type="InterPro" id="IPR001343">
    <property type="entry name" value="Hemolysn_Ca-bd"/>
</dbReference>
<dbReference type="SMART" id="SM00235">
    <property type="entry name" value="ZnMc"/>
    <property type="match status" value="1"/>
</dbReference>
<dbReference type="GO" id="GO:0005615">
    <property type="term" value="C:extracellular space"/>
    <property type="evidence" value="ECO:0007669"/>
    <property type="project" value="InterPro"/>
</dbReference>
<comment type="similarity">
    <text evidence="4">Belongs to the peptidase M10B family.</text>
</comment>
<dbReference type="SUPFAM" id="SSF51120">
    <property type="entry name" value="beta-Roll"/>
    <property type="match status" value="20"/>
</dbReference>
<dbReference type="InterPro" id="IPR013858">
    <property type="entry name" value="Peptidase_M10B_C"/>
</dbReference>
<dbReference type="GO" id="GO:0005509">
    <property type="term" value="F:calcium ion binding"/>
    <property type="evidence" value="ECO:0007669"/>
    <property type="project" value="InterPro"/>
</dbReference>
<dbReference type="Gene3D" id="2.150.10.10">
    <property type="entry name" value="Serralysin-like metalloprotease, C-terminal"/>
    <property type="match status" value="16"/>
</dbReference>
<keyword evidence="8" id="KW-0843">Virulence</keyword>
<evidence type="ECO:0000256" key="9">
    <source>
        <dbReference type="ARBA" id="ARBA00023136"/>
    </source>
</evidence>
<dbReference type="InterPro" id="IPR034033">
    <property type="entry name" value="Serralysin-like"/>
</dbReference>
<evidence type="ECO:0000256" key="8">
    <source>
        <dbReference type="ARBA" id="ARBA00023026"/>
    </source>
</evidence>
<dbReference type="GO" id="GO:0006508">
    <property type="term" value="P:proteolysis"/>
    <property type="evidence" value="ECO:0007669"/>
    <property type="project" value="InterPro"/>
</dbReference>
<dbReference type="GO" id="GO:0016020">
    <property type="term" value="C:membrane"/>
    <property type="evidence" value="ECO:0007669"/>
    <property type="project" value="UniProtKB-SubCell"/>
</dbReference>
<dbReference type="PRINTS" id="PR01488">
    <property type="entry name" value="RTXTOXINA"/>
</dbReference>
<dbReference type="EMBL" id="CP001074">
    <property type="protein sequence ID" value="ACE89795.1"/>
    <property type="molecule type" value="Genomic_DNA"/>
</dbReference>
<dbReference type="GO" id="GO:0008270">
    <property type="term" value="F:zinc ion binding"/>
    <property type="evidence" value="ECO:0007669"/>
    <property type="project" value="InterPro"/>
</dbReference>
<evidence type="ECO:0000256" key="3">
    <source>
        <dbReference type="ARBA" id="ARBA00004613"/>
    </source>
</evidence>
<evidence type="ECO:0000259" key="10">
    <source>
        <dbReference type="SMART" id="SM00235"/>
    </source>
</evidence>
<keyword evidence="7" id="KW-0677">Repeat</keyword>
<comment type="cofactor">
    <cofactor evidence="1">
        <name>Ca(2+)</name>
        <dbReference type="ChEBI" id="CHEBI:29108"/>
    </cofactor>
</comment>
<dbReference type="GO" id="GO:0090729">
    <property type="term" value="F:toxin activity"/>
    <property type="evidence" value="ECO:0007669"/>
    <property type="project" value="UniProtKB-KW"/>
</dbReference>
<dbReference type="eggNOG" id="COG2931">
    <property type="taxonomic scope" value="Bacteria"/>
</dbReference>
<keyword evidence="9" id="KW-0472">Membrane</keyword>
<evidence type="ECO:0000256" key="6">
    <source>
        <dbReference type="ARBA" id="ARBA00022656"/>
    </source>
</evidence>
<accession>B3PQE9</accession>
<dbReference type="Pfam" id="PF00353">
    <property type="entry name" value="HemolysinCabind"/>
    <property type="match status" value="25"/>
</dbReference>
<evidence type="ECO:0000256" key="7">
    <source>
        <dbReference type="ARBA" id="ARBA00022737"/>
    </source>
</evidence>
<dbReference type="PANTHER" id="PTHR38340:SF1">
    <property type="entry name" value="S-LAYER PROTEIN"/>
    <property type="match status" value="1"/>
</dbReference>
<dbReference type="HOGENOM" id="CLU_228775_0_0_5"/>
<keyword evidence="6" id="KW-0800">Toxin</keyword>
<reference evidence="11 12" key="1">
    <citation type="submission" date="2008-04" db="EMBL/GenBank/DDBJ databases">
        <title>Genome diversity and DNA divergence of Rhizobium etli.</title>
        <authorList>
            <person name="Gonzalez V."/>
            <person name="Acosta J.L."/>
            <person name="Santamaria R.I."/>
            <person name="Bustos P."/>
            <person name="Hernandez-Gonzalez I.L."/>
            <person name="Fernandez J.L."/>
            <person name="Diaz R."/>
            <person name="Flores M."/>
            <person name="Mora J."/>
            <person name="Palacios R."/>
            <person name="Davila G."/>
        </authorList>
    </citation>
    <scope>NUCLEOTIDE SEQUENCE [LARGE SCALE GENOMIC DNA]</scope>
    <source>
        <strain evidence="11 12">CIAT 652</strain>
    </source>
</reference>
<dbReference type="CDD" id="cd04277">
    <property type="entry name" value="ZnMc_serralysin_like"/>
    <property type="match status" value="1"/>
</dbReference>
<feature type="domain" description="Peptidase metallopeptidase" evidence="10">
    <location>
        <begin position="24"/>
        <end position="206"/>
    </location>
</feature>
<dbReference type="PROSITE" id="PS00330">
    <property type="entry name" value="HEMOLYSIN_CALCIUM"/>
    <property type="match status" value="27"/>
</dbReference>
<dbReference type="KEGG" id="rec:RHECIAT_CH0000808"/>
<evidence type="ECO:0000313" key="11">
    <source>
        <dbReference type="EMBL" id="ACE89795.1"/>
    </source>
</evidence>
<dbReference type="InterPro" id="IPR018511">
    <property type="entry name" value="Hemolysin-typ_Ca-bd_CS"/>
</dbReference>
<dbReference type="Gene3D" id="3.40.390.10">
    <property type="entry name" value="Collagenase (Catalytic Domain)"/>
    <property type="match status" value="1"/>
</dbReference>
<name>B3PQE9_RHIE6</name>
<dbReference type="PRINTS" id="PR00313">
    <property type="entry name" value="CABNDNGRPT"/>
</dbReference>
<dbReference type="SUPFAM" id="SSF55486">
    <property type="entry name" value="Metalloproteases ('zincins'), catalytic domain"/>
    <property type="match status" value="1"/>
</dbReference>
<dbReference type="InterPro" id="IPR003995">
    <property type="entry name" value="RTX_toxin_determinant-A"/>
</dbReference>
<evidence type="ECO:0000256" key="1">
    <source>
        <dbReference type="ARBA" id="ARBA00001913"/>
    </source>
</evidence>
<organism evidence="11 12">
    <name type="scientific">Rhizobium etli (strain CIAT 652)</name>
    <dbReference type="NCBI Taxonomy" id="491916"/>
    <lineage>
        <taxon>Bacteria</taxon>
        <taxon>Pseudomonadati</taxon>
        <taxon>Pseudomonadota</taxon>
        <taxon>Alphaproteobacteria</taxon>
        <taxon>Hyphomicrobiales</taxon>
        <taxon>Rhizobiaceae</taxon>
        <taxon>Rhizobium/Agrobacterium group</taxon>
        <taxon>Rhizobium</taxon>
    </lineage>
</organism>
<evidence type="ECO:0000256" key="5">
    <source>
        <dbReference type="ARBA" id="ARBA00022525"/>
    </source>
</evidence>
<dbReference type="InterPro" id="IPR024079">
    <property type="entry name" value="MetalloPept_cat_dom_sf"/>
</dbReference>
<dbReference type="Proteomes" id="UP000008817">
    <property type="component" value="Chromosome"/>
</dbReference>
<dbReference type="InterPro" id="IPR050557">
    <property type="entry name" value="RTX_toxin/Mannuronan_C5-epim"/>
</dbReference>